<accession>A0A1H5RIE3</accession>
<proteinExistence type="predicted"/>
<evidence type="ECO:0000313" key="3">
    <source>
        <dbReference type="EMBL" id="SEF38133.1"/>
    </source>
</evidence>
<feature type="signal peptide" evidence="2">
    <location>
        <begin position="1"/>
        <end position="34"/>
    </location>
</feature>
<organism evidence="3 4">
    <name type="scientific">Amycolatopsis pretoriensis</name>
    <dbReference type="NCBI Taxonomy" id="218821"/>
    <lineage>
        <taxon>Bacteria</taxon>
        <taxon>Bacillati</taxon>
        <taxon>Actinomycetota</taxon>
        <taxon>Actinomycetes</taxon>
        <taxon>Pseudonocardiales</taxon>
        <taxon>Pseudonocardiaceae</taxon>
        <taxon>Amycolatopsis</taxon>
    </lineage>
</organism>
<evidence type="ECO:0000313" key="4">
    <source>
        <dbReference type="Proteomes" id="UP000198878"/>
    </source>
</evidence>
<dbReference type="RefSeq" id="WP_143051152.1">
    <property type="nucleotide sequence ID" value="NZ_FNUJ01000018.1"/>
</dbReference>
<dbReference type="EMBL" id="FNUJ01000018">
    <property type="protein sequence ID" value="SEF38133.1"/>
    <property type="molecule type" value="Genomic_DNA"/>
</dbReference>
<evidence type="ECO:0008006" key="5">
    <source>
        <dbReference type="Google" id="ProtNLM"/>
    </source>
</evidence>
<protein>
    <recommendedName>
        <fullName evidence="5">SH3 domain-containing protein</fullName>
    </recommendedName>
</protein>
<keyword evidence="2" id="KW-0732">Signal</keyword>
<dbReference type="AlphaFoldDB" id="A0A1H5RIE3"/>
<gene>
    <name evidence="3" type="ORF">SAMN05421837_11884</name>
</gene>
<name>A0A1H5RIE3_9PSEU</name>
<sequence length="174" mass="17380">MTTNLLGAKRIAASLLTFGALASATMAAAAPATAAEAPPAADVVSTQPDVGAPGEGDANAGTPAVAPDGSLVWSTPATPHARPMSAATAQGWIAVTATVDGARIRSRPVDGPVLGTIGYGAGFWVSCTRGASDGHAWGWSYRGGTYGWVRGDLWEVEQHTGPGGGGTPQVTRCP</sequence>
<evidence type="ECO:0000256" key="2">
    <source>
        <dbReference type="SAM" id="SignalP"/>
    </source>
</evidence>
<feature type="region of interest" description="Disordered" evidence="1">
    <location>
        <begin position="39"/>
        <end position="66"/>
    </location>
</feature>
<evidence type="ECO:0000256" key="1">
    <source>
        <dbReference type="SAM" id="MobiDB-lite"/>
    </source>
</evidence>
<reference evidence="4" key="1">
    <citation type="submission" date="2016-10" db="EMBL/GenBank/DDBJ databases">
        <authorList>
            <person name="Varghese N."/>
            <person name="Submissions S."/>
        </authorList>
    </citation>
    <scope>NUCLEOTIDE SEQUENCE [LARGE SCALE GENOMIC DNA]</scope>
    <source>
        <strain evidence="4">DSM 44654</strain>
    </source>
</reference>
<dbReference type="OrthoDB" id="3625501at2"/>
<keyword evidence="4" id="KW-1185">Reference proteome</keyword>
<dbReference type="Proteomes" id="UP000198878">
    <property type="component" value="Unassembled WGS sequence"/>
</dbReference>
<feature type="chain" id="PRO_5038599743" description="SH3 domain-containing protein" evidence="2">
    <location>
        <begin position="35"/>
        <end position="174"/>
    </location>
</feature>